<sequence length="90" mass="9899">MQNSSVSQNAMIISCGDSGKYLAAITFGSGVKIYERDDVGELMFFDCLQRAKTHLAMKGFQEALFELDSVYDEMIGEVACDSSVYTIPIP</sequence>
<dbReference type="InterPro" id="IPR045508">
    <property type="entry name" value="DUF6482"/>
</dbReference>
<dbReference type="Pfam" id="PF20090">
    <property type="entry name" value="DUF6482"/>
    <property type="match status" value="1"/>
</dbReference>
<organism evidence="1 2">
    <name type="scientific">Enterovibrio qingdaonensis</name>
    <dbReference type="NCBI Taxonomy" id="2899818"/>
    <lineage>
        <taxon>Bacteria</taxon>
        <taxon>Pseudomonadati</taxon>
        <taxon>Pseudomonadota</taxon>
        <taxon>Gammaproteobacteria</taxon>
        <taxon>Vibrionales</taxon>
        <taxon>Vibrionaceae</taxon>
        <taxon>Enterovibrio</taxon>
    </lineage>
</organism>
<comment type="caution">
    <text evidence="1">The sequence shown here is derived from an EMBL/GenBank/DDBJ whole genome shotgun (WGS) entry which is preliminary data.</text>
</comment>
<protein>
    <submittedName>
        <fullName evidence="1">DUF6482 family protein</fullName>
    </submittedName>
</protein>
<gene>
    <name evidence="1" type="ORF">LRP49_16620</name>
</gene>
<accession>A0ABT5QP89</accession>
<dbReference type="RefSeq" id="WP_274143435.1">
    <property type="nucleotide sequence ID" value="NZ_JAJUBB010000013.1"/>
</dbReference>
<name>A0ABT5QP89_9GAMM</name>
<dbReference type="EMBL" id="JAJUBB010000013">
    <property type="protein sequence ID" value="MDD1782799.1"/>
    <property type="molecule type" value="Genomic_DNA"/>
</dbReference>
<reference evidence="1" key="1">
    <citation type="submission" date="2021-12" db="EMBL/GenBank/DDBJ databases">
        <title>Enterovibrio ZSDZ35 sp. nov. and Enterovibrio ZSDZ42 sp. nov., isolated from coastal seawater in Qingdao.</title>
        <authorList>
            <person name="Zhang P."/>
        </authorList>
    </citation>
    <scope>NUCLEOTIDE SEQUENCE</scope>
    <source>
        <strain evidence="1">ZSDZ35</strain>
    </source>
</reference>
<keyword evidence="2" id="KW-1185">Reference proteome</keyword>
<evidence type="ECO:0000313" key="1">
    <source>
        <dbReference type="EMBL" id="MDD1782799.1"/>
    </source>
</evidence>
<dbReference type="Proteomes" id="UP001149821">
    <property type="component" value="Unassembled WGS sequence"/>
</dbReference>
<evidence type="ECO:0000313" key="2">
    <source>
        <dbReference type="Proteomes" id="UP001149821"/>
    </source>
</evidence>
<proteinExistence type="predicted"/>